<dbReference type="Gene3D" id="3.30.40.10">
    <property type="entry name" value="Zinc/RING finger domain, C3HC4 (zinc finger)"/>
    <property type="match status" value="2"/>
</dbReference>
<feature type="domain" description="FYVE-type" evidence="7">
    <location>
        <begin position="46"/>
        <end position="106"/>
    </location>
</feature>
<dbReference type="EMBL" id="KZ303493">
    <property type="protein sequence ID" value="PIA17613.1"/>
    <property type="molecule type" value="Genomic_DNA"/>
</dbReference>
<dbReference type="Pfam" id="PF22968">
    <property type="entry name" value="RNF34L-like_3rd"/>
    <property type="match status" value="1"/>
</dbReference>
<feature type="compositionally biased region" description="Low complexity" evidence="5">
    <location>
        <begin position="188"/>
        <end position="198"/>
    </location>
</feature>
<accession>A0A2G5BF30</accession>
<dbReference type="AlphaFoldDB" id="A0A2G5BF30"/>
<dbReference type="Pfam" id="PF13920">
    <property type="entry name" value="zf-C3HC4_3"/>
    <property type="match status" value="1"/>
</dbReference>
<dbReference type="CDD" id="cd16500">
    <property type="entry name" value="RING-HC_CARP"/>
    <property type="match status" value="1"/>
</dbReference>
<keyword evidence="3" id="KW-0862">Zinc</keyword>
<evidence type="ECO:0000256" key="2">
    <source>
        <dbReference type="ARBA" id="ARBA00022771"/>
    </source>
</evidence>
<dbReference type="InterPro" id="IPR000306">
    <property type="entry name" value="Znf_FYVE"/>
</dbReference>
<evidence type="ECO:0000256" key="3">
    <source>
        <dbReference type="ARBA" id="ARBA00022833"/>
    </source>
</evidence>
<gene>
    <name evidence="8" type="ORF">COEREDRAFT_80314</name>
</gene>
<dbReference type="SUPFAM" id="SSF57903">
    <property type="entry name" value="FYVE/PHD zinc finger"/>
    <property type="match status" value="1"/>
</dbReference>
<feature type="region of interest" description="Disordered" evidence="5">
    <location>
        <begin position="245"/>
        <end position="264"/>
    </location>
</feature>
<feature type="region of interest" description="Disordered" evidence="5">
    <location>
        <begin position="282"/>
        <end position="334"/>
    </location>
</feature>
<dbReference type="CDD" id="cd00065">
    <property type="entry name" value="FYVE_like_SF"/>
    <property type="match status" value="1"/>
</dbReference>
<dbReference type="PANTHER" id="PTHR14879:SF5">
    <property type="entry name" value="RING-TYPE DOMAIN-CONTAINING PROTEIN"/>
    <property type="match status" value="1"/>
</dbReference>
<reference evidence="8 9" key="1">
    <citation type="journal article" date="2015" name="Genome Biol. Evol.">
        <title>Phylogenomic analyses indicate that early fungi evolved digesting cell walls of algal ancestors of land plants.</title>
        <authorList>
            <person name="Chang Y."/>
            <person name="Wang S."/>
            <person name="Sekimoto S."/>
            <person name="Aerts A.L."/>
            <person name="Choi C."/>
            <person name="Clum A."/>
            <person name="LaButti K.M."/>
            <person name="Lindquist E.A."/>
            <person name="Yee Ngan C."/>
            <person name="Ohm R.A."/>
            <person name="Salamov A.A."/>
            <person name="Grigoriev I.V."/>
            <person name="Spatafora J.W."/>
            <person name="Berbee M.L."/>
        </authorList>
    </citation>
    <scope>NUCLEOTIDE SEQUENCE [LARGE SCALE GENOMIC DNA]</scope>
    <source>
        <strain evidence="8 9">NRRL 1564</strain>
    </source>
</reference>
<dbReference type="InterPro" id="IPR011011">
    <property type="entry name" value="Znf_FYVE_PHD"/>
</dbReference>
<evidence type="ECO:0000259" key="6">
    <source>
        <dbReference type="PROSITE" id="PS50089"/>
    </source>
</evidence>
<name>A0A2G5BF30_COERN</name>
<sequence>MVFIPRPFPVIGKALPDEYARALDEINGPFLDSSGASYKVATPLERSGYSACLSCGVTFGFFRRKNNCVNCGQVVCSDCVESKWYLPKYGLKGPVGCCRMCNRNLHMSLKGRAELGRCSVRELRAYLTAYGLYNPSTMIEKSDLVAAIYNSSPVPQINEQHYRISLPKPSPSAKPTQSQQPHHHHQQGDSSGPGDGSSNTGRWDRMFSEIGNEIGRGVDNLGQQLGSGLERGANILNDRIGSMQDLRTSSSHPSSSSTRPFVYAQNESVRMSEYDTHTYSRSYTRAQQTPPPWSQTQERQSPRRPRSAQGRSPQNDTQNQRMRTNVASTSRTADSVLNTAVQDANSIKVPDLKALVRDETDLSTLSVKALKMMLATHHVDYTNIVEKQELVQRVKRLVENTRLEMKAESKSADDGWGARDADISEDNMCKICWDSITNCVFLNCGHMCTCLECGDKILASSRRECPICREYITRVVHVFKA</sequence>
<feature type="domain" description="RING-type" evidence="6">
    <location>
        <begin position="429"/>
        <end position="469"/>
    </location>
</feature>
<evidence type="ECO:0008006" key="10">
    <source>
        <dbReference type="Google" id="ProtNLM"/>
    </source>
</evidence>
<dbReference type="Pfam" id="PF01363">
    <property type="entry name" value="FYVE"/>
    <property type="match status" value="1"/>
</dbReference>
<dbReference type="GO" id="GO:0008270">
    <property type="term" value="F:zinc ion binding"/>
    <property type="evidence" value="ECO:0007669"/>
    <property type="project" value="UniProtKB-KW"/>
</dbReference>
<evidence type="ECO:0000259" key="7">
    <source>
        <dbReference type="PROSITE" id="PS50178"/>
    </source>
</evidence>
<evidence type="ECO:0000313" key="8">
    <source>
        <dbReference type="EMBL" id="PIA17613.1"/>
    </source>
</evidence>
<feature type="compositionally biased region" description="Polar residues" evidence="5">
    <location>
        <begin position="309"/>
        <end position="334"/>
    </location>
</feature>
<proteinExistence type="predicted"/>
<evidence type="ECO:0000256" key="5">
    <source>
        <dbReference type="SAM" id="MobiDB-lite"/>
    </source>
</evidence>
<evidence type="ECO:0000313" key="9">
    <source>
        <dbReference type="Proteomes" id="UP000242474"/>
    </source>
</evidence>
<dbReference type="Proteomes" id="UP000242474">
    <property type="component" value="Unassembled WGS sequence"/>
</dbReference>
<dbReference type="InterPro" id="IPR051728">
    <property type="entry name" value="RING-FYVE_E3_ubiquitin-ligase"/>
</dbReference>
<dbReference type="FunFam" id="3.30.40.10:FF:000110">
    <property type="entry name" value="E3 ubiquitin-protein ligase RNF34 isoform X1"/>
    <property type="match status" value="1"/>
</dbReference>
<feature type="region of interest" description="Disordered" evidence="5">
    <location>
        <begin position="165"/>
        <end position="204"/>
    </location>
</feature>
<dbReference type="InterPro" id="IPR013083">
    <property type="entry name" value="Znf_RING/FYVE/PHD"/>
</dbReference>
<feature type="compositionally biased region" description="Polar residues" evidence="5">
    <location>
        <begin position="282"/>
        <end position="299"/>
    </location>
</feature>
<dbReference type="SMART" id="SM00064">
    <property type="entry name" value="FYVE"/>
    <property type="match status" value="1"/>
</dbReference>
<protein>
    <recommendedName>
        <fullName evidence="10">RING-type domain-containing protein</fullName>
    </recommendedName>
</protein>
<dbReference type="PANTHER" id="PTHR14879">
    <property type="entry name" value="CASPASE REGULATOR, RING FINGER DOMAIN-CONTAINING"/>
    <property type="match status" value="1"/>
</dbReference>
<dbReference type="InterPro" id="IPR017455">
    <property type="entry name" value="Znf_FYVE-rel"/>
</dbReference>
<keyword evidence="1" id="KW-0479">Metal-binding</keyword>
<dbReference type="PROSITE" id="PS50089">
    <property type="entry name" value="ZF_RING_2"/>
    <property type="match status" value="1"/>
</dbReference>
<dbReference type="OrthoDB" id="3045089at2759"/>
<feature type="compositionally biased region" description="Low complexity" evidence="5">
    <location>
        <begin position="247"/>
        <end position="260"/>
    </location>
</feature>
<dbReference type="InterPro" id="IPR055111">
    <property type="entry name" value="RNF34_RFFL_HeH"/>
</dbReference>
<organism evidence="8 9">
    <name type="scientific">Coemansia reversa (strain ATCC 12441 / NRRL 1564)</name>
    <dbReference type="NCBI Taxonomy" id="763665"/>
    <lineage>
        <taxon>Eukaryota</taxon>
        <taxon>Fungi</taxon>
        <taxon>Fungi incertae sedis</taxon>
        <taxon>Zoopagomycota</taxon>
        <taxon>Kickxellomycotina</taxon>
        <taxon>Kickxellomycetes</taxon>
        <taxon>Kickxellales</taxon>
        <taxon>Kickxellaceae</taxon>
        <taxon>Coemansia</taxon>
    </lineage>
</organism>
<dbReference type="InterPro" id="IPR001841">
    <property type="entry name" value="Znf_RING"/>
</dbReference>
<dbReference type="PROSITE" id="PS50178">
    <property type="entry name" value="ZF_FYVE"/>
    <property type="match status" value="1"/>
</dbReference>
<dbReference type="SUPFAM" id="SSF57850">
    <property type="entry name" value="RING/U-box"/>
    <property type="match status" value="1"/>
</dbReference>
<evidence type="ECO:0000256" key="4">
    <source>
        <dbReference type="PROSITE-ProRule" id="PRU00175"/>
    </source>
</evidence>
<keyword evidence="9" id="KW-1185">Reference proteome</keyword>
<keyword evidence="2 4" id="KW-0863">Zinc-finger</keyword>
<evidence type="ECO:0000256" key="1">
    <source>
        <dbReference type="ARBA" id="ARBA00022723"/>
    </source>
</evidence>